<accession>A0A8T1TQV9</accession>
<organism evidence="1 2">
    <name type="scientific">Phytophthora cactorum</name>
    <dbReference type="NCBI Taxonomy" id="29920"/>
    <lineage>
        <taxon>Eukaryota</taxon>
        <taxon>Sar</taxon>
        <taxon>Stramenopiles</taxon>
        <taxon>Oomycota</taxon>
        <taxon>Peronosporomycetes</taxon>
        <taxon>Peronosporales</taxon>
        <taxon>Peronosporaceae</taxon>
        <taxon>Phytophthora</taxon>
    </lineage>
</organism>
<proteinExistence type="predicted"/>
<name>A0A8T1TQV9_9STRA</name>
<dbReference type="AlphaFoldDB" id="A0A8T1TQV9"/>
<evidence type="ECO:0000313" key="1">
    <source>
        <dbReference type="EMBL" id="KAG6944324.1"/>
    </source>
</evidence>
<dbReference type="EMBL" id="JAENGZ010002260">
    <property type="protein sequence ID" value="KAG6944324.1"/>
    <property type="molecule type" value="Genomic_DNA"/>
</dbReference>
<evidence type="ECO:0000313" key="2">
    <source>
        <dbReference type="Proteomes" id="UP000688947"/>
    </source>
</evidence>
<dbReference type="OrthoDB" id="165880at2759"/>
<reference evidence="1" key="1">
    <citation type="submission" date="2021-01" db="EMBL/GenBank/DDBJ databases">
        <title>Phytophthora aleatoria, a newly-described species from Pinus radiata is distinct from Phytophthora cactorum isolates based on comparative genomics.</title>
        <authorList>
            <person name="Mcdougal R."/>
            <person name="Panda P."/>
            <person name="Williams N."/>
            <person name="Studholme D.J."/>
        </authorList>
    </citation>
    <scope>NUCLEOTIDE SEQUENCE</scope>
    <source>
        <strain evidence="1">NZFS 3830</strain>
    </source>
</reference>
<protein>
    <submittedName>
        <fullName evidence="1">Uncharacterized protein</fullName>
    </submittedName>
</protein>
<gene>
    <name evidence="1" type="ORF">JG687_00017928</name>
</gene>
<comment type="caution">
    <text evidence="1">The sequence shown here is derived from an EMBL/GenBank/DDBJ whole genome shotgun (WGS) entry which is preliminary data.</text>
</comment>
<dbReference type="Proteomes" id="UP000688947">
    <property type="component" value="Unassembled WGS sequence"/>
</dbReference>
<feature type="non-terminal residue" evidence="1">
    <location>
        <position position="51"/>
    </location>
</feature>
<sequence>MQTYQKTIGTKRSEFWKGIHIVGDSAMILGLMRQRKSPNERKMQHWYRLTR</sequence>